<dbReference type="STRING" id="3821.A0A151QWL0"/>
<reference evidence="2" key="1">
    <citation type="journal article" date="2012" name="Nat. Biotechnol.">
        <title>Draft genome sequence of pigeonpea (Cajanus cajan), an orphan legume crop of resource-poor farmers.</title>
        <authorList>
            <person name="Varshney R.K."/>
            <person name="Chen W."/>
            <person name="Li Y."/>
            <person name="Bharti A.K."/>
            <person name="Saxena R.K."/>
            <person name="Schlueter J.A."/>
            <person name="Donoghue M.T."/>
            <person name="Azam S."/>
            <person name="Fan G."/>
            <person name="Whaley A.M."/>
            <person name="Farmer A.D."/>
            <person name="Sheridan J."/>
            <person name="Iwata A."/>
            <person name="Tuteja R."/>
            <person name="Penmetsa R.V."/>
            <person name="Wu W."/>
            <person name="Upadhyaya H.D."/>
            <person name="Yang S.P."/>
            <person name="Shah T."/>
            <person name="Saxena K.B."/>
            <person name="Michael T."/>
            <person name="McCombie W.R."/>
            <person name="Yang B."/>
            <person name="Zhang G."/>
            <person name="Yang H."/>
            <person name="Wang J."/>
            <person name="Spillane C."/>
            <person name="Cook D.R."/>
            <person name="May G.D."/>
            <person name="Xu X."/>
            <person name="Jackson S.A."/>
        </authorList>
    </citation>
    <scope>NUCLEOTIDE SEQUENCE [LARGE SCALE GENOMIC DNA]</scope>
</reference>
<dbReference type="GO" id="GO:0046983">
    <property type="term" value="F:protein dimerization activity"/>
    <property type="evidence" value="ECO:0007669"/>
    <property type="project" value="InterPro"/>
</dbReference>
<dbReference type="PANTHER" id="PTHR45749">
    <property type="match status" value="1"/>
</dbReference>
<evidence type="ECO:0000313" key="3">
    <source>
        <dbReference type="Proteomes" id="UP000075243"/>
    </source>
</evidence>
<proteinExistence type="predicted"/>
<feature type="domain" description="HAT C-terminal dimerisation" evidence="1">
    <location>
        <begin position="210"/>
        <end position="270"/>
    </location>
</feature>
<dbReference type="Proteomes" id="UP000075243">
    <property type="component" value="Unassembled WGS sequence"/>
</dbReference>
<sequence length="284" mass="33518">MFKNKQIKIKNTREKCCLIRDVLFKLVETSDDPKIKGKVDCLTTYELENFEFLLGMTIWYDIIFVVNSVSKNLQMYRENGFENALIFAKEIAFKMDVESKFCEKHINYKKKQFDESVENEIVKSIQESFRCRFEQFKLYESIFHFLFSIKNLKSLNCVLLKEKCLNLEKSLKHDKLLDLDDLNLFSELNILKEIIGLENDKLIDILNCIKRINSSPNAYIAYRIMLTIPISITSTKRSFSKHKLTKTYLRSTMSQQRLNGLTLLSIEKDMLNEINYDNLIDNFA</sequence>
<dbReference type="OMA" id="NCIKRIN"/>
<dbReference type="Pfam" id="PF05699">
    <property type="entry name" value="Dimer_Tnp_hAT"/>
    <property type="match status" value="1"/>
</dbReference>
<dbReference type="PANTHER" id="PTHR45749:SF35">
    <property type="entry name" value="AC-LIKE TRANSPOSASE-RELATED"/>
    <property type="match status" value="1"/>
</dbReference>
<accession>A0A151QWL0</accession>
<evidence type="ECO:0000313" key="2">
    <source>
        <dbReference type="EMBL" id="KYP34700.1"/>
    </source>
</evidence>
<name>A0A151QWL0_CAJCA</name>
<keyword evidence="3" id="KW-1185">Reference proteome</keyword>
<dbReference type="EMBL" id="KQ484537">
    <property type="protein sequence ID" value="KYP34700.1"/>
    <property type="molecule type" value="Genomic_DNA"/>
</dbReference>
<gene>
    <name evidence="2" type="ORF">KK1_044329</name>
</gene>
<protein>
    <recommendedName>
        <fullName evidence="1">HAT C-terminal dimerisation domain-containing protein</fullName>
    </recommendedName>
</protein>
<organism evidence="2 3">
    <name type="scientific">Cajanus cajan</name>
    <name type="common">Pigeon pea</name>
    <name type="synonym">Cajanus indicus</name>
    <dbReference type="NCBI Taxonomy" id="3821"/>
    <lineage>
        <taxon>Eukaryota</taxon>
        <taxon>Viridiplantae</taxon>
        <taxon>Streptophyta</taxon>
        <taxon>Embryophyta</taxon>
        <taxon>Tracheophyta</taxon>
        <taxon>Spermatophyta</taxon>
        <taxon>Magnoliopsida</taxon>
        <taxon>eudicotyledons</taxon>
        <taxon>Gunneridae</taxon>
        <taxon>Pentapetalae</taxon>
        <taxon>rosids</taxon>
        <taxon>fabids</taxon>
        <taxon>Fabales</taxon>
        <taxon>Fabaceae</taxon>
        <taxon>Papilionoideae</taxon>
        <taxon>50 kb inversion clade</taxon>
        <taxon>NPAAA clade</taxon>
        <taxon>indigoferoid/millettioid clade</taxon>
        <taxon>Phaseoleae</taxon>
        <taxon>Cajanus</taxon>
    </lineage>
</organism>
<dbReference type="Gramene" id="C.cajan_41400.t">
    <property type="protein sequence ID" value="C.cajan_41400.t"/>
    <property type="gene ID" value="C.cajan_41400"/>
</dbReference>
<dbReference type="InterPro" id="IPR008906">
    <property type="entry name" value="HATC_C_dom"/>
</dbReference>
<dbReference type="AlphaFoldDB" id="A0A151QWL0"/>
<evidence type="ECO:0000259" key="1">
    <source>
        <dbReference type="Pfam" id="PF05699"/>
    </source>
</evidence>